<dbReference type="Gene3D" id="3.90.280.10">
    <property type="entry name" value="PEBP-like"/>
    <property type="match status" value="1"/>
</dbReference>
<name>A0A024VCY1_PLAFA</name>
<feature type="chain" id="PRO_5001539189" description="Phosphatidylethanolamine-binding protein" evidence="1">
    <location>
        <begin position="23"/>
        <end position="197"/>
    </location>
</feature>
<dbReference type="OrthoDB" id="369679at2759"/>
<dbReference type="EMBL" id="KI925016">
    <property type="protein sequence ID" value="ETW20651.1"/>
    <property type="molecule type" value="Genomic_DNA"/>
</dbReference>
<reference evidence="2 3" key="2">
    <citation type="submission" date="2013-02" db="EMBL/GenBank/DDBJ databases">
        <title>The Genome Sequence of Plasmodium falciparum Vietnam Oak-Knoll (FVO).</title>
        <authorList>
            <consortium name="The Broad Institute Genome Sequencing Platform"/>
            <consortium name="The Broad Institute Genome Sequencing Center for Infectious Disease"/>
            <person name="Neafsey D."/>
            <person name="Cheeseman I."/>
            <person name="Volkman S."/>
            <person name="Adams J."/>
            <person name="Walker B."/>
            <person name="Young S.K."/>
            <person name="Zeng Q."/>
            <person name="Gargeya S."/>
            <person name="Fitzgerald M."/>
            <person name="Haas B."/>
            <person name="Abouelleil A."/>
            <person name="Alvarado L."/>
            <person name="Arachchi H.M."/>
            <person name="Berlin A.M."/>
            <person name="Chapman S.B."/>
            <person name="Dewar J."/>
            <person name="Goldberg J."/>
            <person name="Griggs A."/>
            <person name="Gujja S."/>
            <person name="Hansen M."/>
            <person name="Howarth C."/>
            <person name="Imamovic A."/>
            <person name="Larimer J."/>
            <person name="McCowan C."/>
            <person name="Murphy C."/>
            <person name="Neiman D."/>
            <person name="Pearson M."/>
            <person name="Priest M."/>
            <person name="Roberts A."/>
            <person name="Saif S."/>
            <person name="Shea T."/>
            <person name="Sisk P."/>
            <person name="Sykes S."/>
            <person name="Wortman J."/>
            <person name="Nusbaum C."/>
            <person name="Birren B."/>
        </authorList>
    </citation>
    <scope>NUCLEOTIDE SEQUENCE [LARGE SCALE GENOMIC DNA]</scope>
    <source>
        <strain evidence="3">Vietnam Oak-Knoll (FVO)</strain>
    </source>
</reference>
<protein>
    <recommendedName>
        <fullName evidence="4">Phosphatidylethanolamine-binding protein</fullName>
    </recommendedName>
</protein>
<evidence type="ECO:0000256" key="1">
    <source>
        <dbReference type="SAM" id="SignalP"/>
    </source>
</evidence>
<dbReference type="Proteomes" id="UP000030690">
    <property type="component" value="Unassembled WGS sequence"/>
</dbReference>
<dbReference type="PANTHER" id="PTHR30289">
    <property type="entry name" value="UNCHARACTERIZED PROTEIN YBCL-RELATED"/>
    <property type="match status" value="1"/>
</dbReference>
<dbReference type="Pfam" id="PF01161">
    <property type="entry name" value="PBP"/>
    <property type="match status" value="1"/>
</dbReference>
<feature type="signal peptide" evidence="1">
    <location>
        <begin position="1"/>
        <end position="22"/>
    </location>
</feature>
<keyword evidence="1" id="KW-0732">Signal</keyword>
<dbReference type="InterPro" id="IPR036610">
    <property type="entry name" value="PEBP-like_sf"/>
</dbReference>
<evidence type="ECO:0000313" key="2">
    <source>
        <dbReference type="EMBL" id="ETW20651.1"/>
    </source>
</evidence>
<accession>A0A024VCY1</accession>
<sequence length="197" mass="23151">MFNLKYVVLLWYYLCSVQFIWGDIKLVNSDFGEHHCDSDKVKILDSKFYNKDCGGENALPTFEWLDKNKGTKSYVITLTSMNNSTKVVHFIAWNIPRHINLINNFTNFEEMNAVVGLNSFKKRSYEGPCSTNELREQSTECLKFSIYALKNERIELSDDADYFELIAYLKRMSREEHIVIDNLYLYSLCIPKKKIHI</sequence>
<dbReference type="PANTHER" id="PTHR30289:SF1">
    <property type="entry name" value="PEBP (PHOSPHATIDYLETHANOLAMINE-BINDING PROTEIN) FAMILY PROTEIN"/>
    <property type="match status" value="1"/>
</dbReference>
<proteinExistence type="predicted"/>
<evidence type="ECO:0000313" key="3">
    <source>
        <dbReference type="Proteomes" id="UP000030690"/>
    </source>
</evidence>
<organism evidence="2 3">
    <name type="scientific">Plasmodium falciparum Vietnam Oak-Knoll</name>
    <name type="common">FVO</name>
    <dbReference type="NCBI Taxonomy" id="1036723"/>
    <lineage>
        <taxon>Eukaryota</taxon>
        <taxon>Sar</taxon>
        <taxon>Alveolata</taxon>
        <taxon>Apicomplexa</taxon>
        <taxon>Aconoidasida</taxon>
        <taxon>Haemosporida</taxon>
        <taxon>Plasmodiidae</taxon>
        <taxon>Plasmodium</taxon>
        <taxon>Plasmodium (Laverania)</taxon>
    </lineage>
</organism>
<dbReference type="AlphaFoldDB" id="A0A024VCY1"/>
<reference evidence="2 3" key="1">
    <citation type="submission" date="2013-02" db="EMBL/GenBank/DDBJ databases">
        <title>The Genome Annotation of Plasmodium falciparum Vietnam Oak-Knoll (FVO).</title>
        <authorList>
            <consortium name="The Broad Institute Genome Sequencing Platform"/>
            <consortium name="The Broad Institute Genome Sequencing Center for Infectious Disease"/>
            <person name="Neafsey D."/>
            <person name="Hoffman S."/>
            <person name="Volkman S."/>
            <person name="Rosenthal P."/>
            <person name="Walker B."/>
            <person name="Young S.K."/>
            <person name="Zeng Q."/>
            <person name="Gargeya S."/>
            <person name="Fitzgerald M."/>
            <person name="Haas B."/>
            <person name="Abouelleil A."/>
            <person name="Allen A.W."/>
            <person name="Alvarado L."/>
            <person name="Arachchi H.M."/>
            <person name="Berlin A.M."/>
            <person name="Chapman S.B."/>
            <person name="Gainer-Dewar J."/>
            <person name="Goldberg J."/>
            <person name="Griggs A."/>
            <person name="Gujja S."/>
            <person name="Hansen M."/>
            <person name="Howarth C."/>
            <person name="Imamovic A."/>
            <person name="Ireland A."/>
            <person name="Larimer J."/>
            <person name="McCowan C."/>
            <person name="Murphy C."/>
            <person name="Pearson M."/>
            <person name="Poon T.W."/>
            <person name="Priest M."/>
            <person name="Roberts A."/>
            <person name="Saif S."/>
            <person name="Shea T."/>
            <person name="Sisk P."/>
            <person name="Sykes S."/>
            <person name="Wortman J."/>
            <person name="Nusbaum C."/>
            <person name="Birren B."/>
        </authorList>
    </citation>
    <scope>NUCLEOTIDE SEQUENCE [LARGE SCALE GENOMIC DNA]</scope>
    <source>
        <strain evidence="3">Vietnam Oak-Knoll (FVO)</strain>
    </source>
</reference>
<dbReference type="SUPFAM" id="SSF49777">
    <property type="entry name" value="PEBP-like"/>
    <property type="match status" value="1"/>
</dbReference>
<gene>
    <name evidence="2" type="ORF">PFFVO_00411</name>
</gene>
<evidence type="ECO:0008006" key="4">
    <source>
        <dbReference type="Google" id="ProtNLM"/>
    </source>
</evidence>
<dbReference type="InterPro" id="IPR008914">
    <property type="entry name" value="PEBP"/>
</dbReference>
<dbReference type="SMR" id="A0A024VCY1"/>